<comment type="caution">
    <text evidence="2">The sequence shown here is derived from an EMBL/GenBank/DDBJ whole genome shotgun (WGS) entry which is preliminary data.</text>
</comment>
<keyword evidence="1" id="KW-0812">Transmembrane</keyword>
<sequence>MFYPIMGIDAMYLLIMVAFGIAMWAQANVQNNFERFSRVQSGAQITGLQVARRILDNNGLYDVKIERSGRGTLSDHYDPRTKTVRLSDPIYSGSSIASLAVAAHEVGHAIQHDQGYLMLRFRTALVPVANLGSRMAPIFLIAGFIFSGFESLIGIGIGLFAAAVLFQLVTLPVEFNASTRAKNELVSMGMIMRNEEAGISKVLNAAALTYVASTLIAVLQLFRLIMIFGGRRR</sequence>
<feature type="transmembrane region" description="Helical" evidence="1">
    <location>
        <begin position="202"/>
        <end position="225"/>
    </location>
</feature>
<dbReference type="PANTHER" id="PTHR36434">
    <property type="entry name" value="MEMBRANE PROTEASE YUGP-RELATED"/>
    <property type="match status" value="1"/>
</dbReference>
<protein>
    <submittedName>
        <fullName evidence="2">Zinc metallopeptidase</fullName>
    </submittedName>
</protein>
<reference evidence="3" key="1">
    <citation type="journal article" date="2019" name="Int. J. Syst. Evol. Microbiol.">
        <title>The Global Catalogue of Microorganisms (GCM) 10K type strain sequencing project: providing services to taxonomists for standard genome sequencing and annotation.</title>
        <authorList>
            <consortium name="The Broad Institute Genomics Platform"/>
            <consortium name="The Broad Institute Genome Sequencing Center for Infectious Disease"/>
            <person name="Wu L."/>
            <person name="Ma J."/>
        </authorList>
    </citation>
    <scope>NUCLEOTIDE SEQUENCE [LARGE SCALE GENOMIC DNA]</scope>
    <source>
        <strain evidence="3">JCM 17250</strain>
    </source>
</reference>
<dbReference type="InterPro" id="IPR007395">
    <property type="entry name" value="Zn_peptidase_2"/>
</dbReference>
<evidence type="ECO:0000313" key="2">
    <source>
        <dbReference type="EMBL" id="GAA4065489.1"/>
    </source>
</evidence>
<name>A0ABP7VE80_9BACI</name>
<keyword evidence="1" id="KW-1133">Transmembrane helix</keyword>
<dbReference type="Proteomes" id="UP001501734">
    <property type="component" value="Unassembled WGS sequence"/>
</dbReference>
<dbReference type="PANTHER" id="PTHR36434:SF1">
    <property type="entry name" value="MEMBRANE PROTEASE YUGP-RELATED"/>
    <property type="match status" value="1"/>
</dbReference>
<dbReference type="EMBL" id="BAABDL010000051">
    <property type="protein sequence ID" value="GAA4065489.1"/>
    <property type="molecule type" value="Genomic_DNA"/>
</dbReference>
<feature type="transmembrane region" description="Helical" evidence="1">
    <location>
        <begin position="6"/>
        <end position="25"/>
    </location>
</feature>
<dbReference type="Pfam" id="PF04298">
    <property type="entry name" value="Zn_peptidase_2"/>
    <property type="match status" value="1"/>
</dbReference>
<gene>
    <name evidence="2" type="ORF">GCM10022410_09930</name>
</gene>
<evidence type="ECO:0000256" key="1">
    <source>
        <dbReference type="SAM" id="Phobius"/>
    </source>
</evidence>
<feature type="transmembrane region" description="Helical" evidence="1">
    <location>
        <begin position="138"/>
        <end position="166"/>
    </location>
</feature>
<organism evidence="2 3">
    <name type="scientific">Amphibacillus indicireducens</name>
    <dbReference type="NCBI Taxonomy" id="1076330"/>
    <lineage>
        <taxon>Bacteria</taxon>
        <taxon>Bacillati</taxon>
        <taxon>Bacillota</taxon>
        <taxon>Bacilli</taxon>
        <taxon>Bacillales</taxon>
        <taxon>Bacillaceae</taxon>
        <taxon>Amphibacillus</taxon>
    </lineage>
</organism>
<keyword evidence="1" id="KW-0472">Membrane</keyword>
<evidence type="ECO:0000313" key="3">
    <source>
        <dbReference type="Proteomes" id="UP001501734"/>
    </source>
</evidence>
<proteinExistence type="predicted"/>
<dbReference type="RefSeq" id="WP_344910971.1">
    <property type="nucleotide sequence ID" value="NZ_BAABDL010000051.1"/>
</dbReference>
<keyword evidence="3" id="KW-1185">Reference proteome</keyword>
<accession>A0ABP7VE80</accession>